<accession>A0A2W2H7J8</accession>
<dbReference type="SUPFAM" id="SSF161098">
    <property type="entry name" value="MetI-like"/>
    <property type="match status" value="2"/>
</dbReference>
<organism evidence="10 11">
    <name type="scientific">Spongiactinospora gelatinilytica</name>
    <dbReference type="NCBI Taxonomy" id="2666298"/>
    <lineage>
        <taxon>Bacteria</taxon>
        <taxon>Bacillati</taxon>
        <taxon>Actinomycetota</taxon>
        <taxon>Actinomycetes</taxon>
        <taxon>Streptosporangiales</taxon>
        <taxon>Streptosporangiaceae</taxon>
        <taxon>Spongiactinospora</taxon>
    </lineage>
</organism>
<feature type="transmembrane region" description="Helical" evidence="7">
    <location>
        <begin position="378"/>
        <end position="403"/>
    </location>
</feature>
<evidence type="ECO:0000256" key="5">
    <source>
        <dbReference type="ARBA" id="ARBA00022989"/>
    </source>
</evidence>
<evidence type="ECO:0000256" key="7">
    <source>
        <dbReference type="RuleBase" id="RU363032"/>
    </source>
</evidence>
<feature type="domain" description="ABC transmembrane type-1" evidence="9">
    <location>
        <begin position="84"/>
        <end position="267"/>
    </location>
</feature>
<feature type="transmembrane region" description="Helical" evidence="7">
    <location>
        <begin position="224"/>
        <end position="244"/>
    </location>
</feature>
<feature type="transmembrane region" description="Helical" evidence="7">
    <location>
        <begin position="132"/>
        <end position="159"/>
    </location>
</feature>
<dbReference type="InterPro" id="IPR000515">
    <property type="entry name" value="MetI-like"/>
</dbReference>
<dbReference type="CDD" id="cd06261">
    <property type="entry name" value="TM_PBP2"/>
    <property type="match status" value="2"/>
</dbReference>
<name>A0A2W2H7J8_9ACTN</name>
<dbReference type="InterPro" id="IPR005769">
    <property type="entry name" value="PhnE/PtxC"/>
</dbReference>
<keyword evidence="6 7" id="KW-0472">Membrane</keyword>
<comment type="caution">
    <text evidence="10">The sequence shown here is derived from an EMBL/GenBank/DDBJ whole genome shotgun (WGS) entry which is preliminary data.</text>
</comment>
<dbReference type="GO" id="GO:0015416">
    <property type="term" value="F:ABC-type phosphonate transporter activity"/>
    <property type="evidence" value="ECO:0007669"/>
    <property type="project" value="InterPro"/>
</dbReference>
<evidence type="ECO:0000256" key="8">
    <source>
        <dbReference type="SAM" id="MobiDB-lite"/>
    </source>
</evidence>
<feature type="transmembrane region" description="Helical" evidence="7">
    <location>
        <begin position="250"/>
        <end position="270"/>
    </location>
</feature>
<dbReference type="EMBL" id="POUA01000004">
    <property type="protein sequence ID" value="PZG56661.1"/>
    <property type="molecule type" value="Genomic_DNA"/>
</dbReference>
<dbReference type="NCBIfam" id="TIGR01097">
    <property type="entry name" value="PhnE"/>
    <property type="match status" value="1"/>
</dbReference>
<feature type="transmembrane region" description="Helical" evidence="7">
    <location>
        <begin position="194"/>
        <end position="212"/>
    </location>
</feature>
<feature type="transmembrane region" description="Helical" evidence="7">
    <location>
        <begin position="86"/>
        <end position="111"/>
    </location>
</feature>
<feature type="transmembrane region" description="Helical" evidence="7">
    <location>
        <begin position="328"/>
        <end position="347"/>
    </location>
</feature>
<sequence length="573" mass="60699">MTASAELSATSSVAQTPRRRRPGRRRSATVGALLLALLGLGAASVIHLEINFATVVHGYANAIGFIDRIWPPELPSGEEVVQQTGFTLATTLLATLLSVAISFPLAVWAAANTTRGTGFRLGSRGVIVAARAVPDIVLAILFVRLFGLGVVPGILAMGLHSVGMVGKLYADALEQVSDKPREALRSIGASRGQQLSTAILPQALPAFIAIGLHRFDINLRHSALLGFVGVTGIGFEMSKAFGALQFGLGIVWAVILLLLCLLSELLSAVVRRSLMRMTTSAEQRALRRLPALLRRRSFYAPAPVQLSTLPTADRPIFPAWSFDRARRIVYAAIAVAVVLWSLLRSGALDLSLSGGLRGFLTTLGLFWPPGTAGVAPDLLRALFVTLEIGLASMLIGALLAIPLGSLAARNVSGHRMIHTTFRGIVLLVRGIPELVLAILFVVIIGLGPVAGALALAIGSIGLLGKLVADSLEEVDHGPLEALNAVGASRTQIYFTAILPQAARAIIGATLYQLDVNIRYATLLGLVGGGGVGFYLLQASHTREYEVITWIVLAIFAVVFALEIFAMTIRRLLA</sequence>
<evidence type="ECO:0000313" key="10">
    <source>
        <dbReference type="EMBL" id="PZG56661.1"/>
    </source>
</evidence>
<feature type="transmembrane region" description="Helical" evidence="7">
    <location>
        <begin position="548"/>
        <end position="568"/>
    </location>
</feature>
<feature type="region of interest" description="Disordered" evidence="8">
    <location>
        <begin position="1"/>
        <end position="25"/>
    </location>
</feature>
<reference evidence="10 11" key="1">
    <citation type="submission" date="2018-01" db="EMBL/GenBank/DDBJ databases">
        <title>Draft genome sequence of Sphaerisporangium sp. 7K107.</title>
        <authorList>
            <person name="Sahin N."/>
            <person name="Saygin H."/>
            <person name="Ay H."/>
        </authorList>
    </citation>
    <scope>NUCLEOTIDE SEQUENCE [LARGE SCALE GENOMIC DNA]</scope>
    <source>
        <strain evidence="10 11">7K107</strain>
    </source>
</reference>
<evidence type="ECO:0000259" key="9">
    <source>
        <dbReference type="PROSITE" id="PS50928"/>
    </source>
</evidence>
<comment type="subcellular location">
    <subcellularLocation>
        <location evidence="1 7">Cell membrane</location>
        <topology evidence="1 7">Multi-pass membrane protein</topology>
    </subcellularLocation>
</comment>
<evidence type="ECO:0000256" key="6">
    <source>
        <dbReference type="ARBA" id="ARBA00023136"/>
    </source>
</evidence>
<evidence type="ECO:0000313" key="11">
    <source>
        <dbReference type="Proteomes" id="UP000248544"/>
    </source>
</evidence>
<keyword evidence="5 7" id="KW-1133">Transmembrane helix</keyword>
<evidence type="ECO:0000256" key="1">
    <source>
        <dbReference type="ARBA" id="ARBA00004651"/>
    </source>
</evidence>
<comment type="similarity">
    <text evidence="7">Belongs to the binding-protein-dependent transport system permease family.</text>
</comment>
<feature type="transmembrane region" description="Helical" evidence="7">
    <location>
        <begin position="28"/>
        <end position="48"/>
    </location>
</feature>
<evidence type="ECO:0000256" key="3">
    <source>
        <dbReference type="ARBA" id="ARBA00022475"/>
    </source>
</evidence>
<keyword evidence="11" id="KW-1185">Reference proteome</keyword>
<dbReference type="PROSITE" id="PS50928">
    <property type="entry name" value="ABC_TM1"/>
    <property type="match status" value="2"/>
</dbReference>
<dbReference type="GO" id="GO:0005886">
    <property type="term" value="C:plasma membrane"/>
    <property type="evidence" value="ECO:0007669"/>
    <property type="project" value="UniProtKB-SubCell"/>
</dbReference>
<dbReference type="PANTHER" id="PTHR30043">
    <property type="entry name" value="PHOSPHONATES TRANSPORT SYSTEM PERMEASE PROTEIN"/>
    <property type="match status" value="1"/>
</dbReference>
<dbReference type="InterPro" id="IPR035906">
    <property type="entry name" value="MetI-like_sf"/>
</dbReference>
<feature type="compositionally biased region" description="Polar residues" evidence="8">
    <location>
        <begin position="1"/>
        <end position="15"/>
    </location>
</feature>
<feature type="domain" description="ABC transmembrane type-1" evidence="9">
    <location>
        <begin position="382"/>
        <end position="565"/>
    </location>
</feature>
<gene>
    <name evidence="10" type="primary">phnE</name>
    <name evidence="10" type="ORF">C1I98_01040</name>
</gene>
<evidence type="ECO:0000256" key="2">
    <source>
        <dbReference type="ARBA" id="ARBA00022448"/>
    </source>
</evidence>
<dbReference type="PANTHER" id="PTHR30043:SF1">
    <property type="entry name" value="ABC TRANSPORT SYSTEM PERMEASE PROTEIN P69"/>
    <property type="match status" value="1"/>
</dbReference>
<dbReference type="Proteomes" id="UP000248544">
    <property type="component" value="Unassembled WGS sequence"/>
</dbReference>
<dbReference type="AlphaFoldDB" id="A0A2W2H7J8"/>
<evidence type="ECO:0000256" key="4">
    <source>
        <dbReference type="ARBA" id="ARBA00022692"/>
    </source>
</evidence>
<feature type="transmembrane region" description="Helical" evidence="7">
    <location>
        <begin position="517"/>
        <end position="536"/>
    </location>
</feature>
<keyword evidence="2 7" id="KW-0813">Transport</keyword>
<keyword evidence="3" id="KW-1003">Cell membrane</keyword>
<dbReference type="Gene3D" id="1.10.3720.10">
    <property type="entry name" value="MetI-like"/>
    <property type="match status" value="2"/>
</dbReference>
<protein>
    <submittedName>
        <fullName evidence="10">Phosphonate ABC transporter, permease protein PhnE</fullName>
    </submittedName>
</protein>
<keyword evidence="4 7" id="KW-0812">Transmembrane</keyword>
<dbReference type="RefSeq" id="WP_111165148.1">
    <property type="nucleotide sequence ID" value="NZ_POUA01000004.1"/>
</dbReference>
<dbReference type="Pfam" id="PF00528">
    <property type="entry name" value="BPD_transp_1"/>
    <property type="match status" value="2"/>
</dbReference>
<feature type="transmembrane region" description="Helical" evidence="7">
    <location>
        <begin position="424"/>
        <end position="446"/>
    </location>
</feature>
<proteinExistence type="inferred from homology"/>